<name>A0A330HHQ9_9HYPH</name>
<comment type="caution">
    <text evidence="4">The sequence shown here is derived from an EMBL/GenBank/DDBJ whole genome shotgun (WGS) entry which is preliminary data.</text>
</comment>
<dbReference type="OrthoDB" id="7572372at2"/>
<proteinExistence type="predicted"/>
<keyword evidence="2" id="KW-0012">Acyltransferase</keyword>
<dbReference type="PROSITE" id="PS51186">
    <property type="entry name" value="GNAT"/>
    <property type="match status" value="1"/>
</dbReference>
<feature type="domain" description="N-acetyltransferase" evidence="3">
    <location>
        <begin position="3"/>
        <end position="156"/>
    </location>
</feature>
<protein>
    <submittedName>
        <fullName evidence="4">GNAT family N-acetyltransferase</fullName>
    </submittedName>
</protein>
<sequence length="300" mass="32582">MSLVYRPARPDDLAATDALVVASINELTVRHGFGPMAAASPPNFQLFSLEDDPDGLWVAEDGGAILGLAWSWVCGDLWFLAQSFVDPARQGHGIGNTLLERTMEHARKSGAAHKALITFTFNRVSQGLYMRHGLFPKTPVYVLSAARERVMKALPEPPLRAAEIDGGPATMERLVEIDRRALGVSREKHHRYLHADPATTGVLLCAGDDAVGYSYFSTSGHIGPLAVVRPDLIRDAFATALRLAADRAPEKVSAFLPGTCESALGLAVEQGMRITFPMLLMASPGYGDWKQYLPRNPGFM</sequence>
<keyword evidence="1 4" id="KW-0808">Transferase</keyword>
<dbReference type="Proteomes" id="UP000251558">
    <property type="component" value="Unassembled WGS sequence"/>
</dbReference>
<evidence type="ECO:0000313" key="5">
    <source>
        <dbReference type="Proteomes" id="UP000251558"/>
    </source>
</evidence>
<evidence type="ECO:0000313" key="4">
    <source>
        <dbReference type="EMBL" id="RAZ87052.1"/>
    </source>
</evidence>
<evidence type="ECO:0000259" key="3">
    <source>
        <dbReference type="PROSITE" id="PS51186"/>
    </source>
</evidence>
<dbReference type="Gene3D" id="3.40.630.30">
    <property type="match status" value="1"/>
</dbReference>
<dbReference type="InterPro" id="IPR050832">
    <property type="entry name" value="Bact_Acetyltransf"/>
</dbReference>
<dbReference type="PANTHER" id="PTHR43877">
    <property type="entry name" value="AMINOALKYLPHOSPHONATE N-ACETYLTRANSFERASE-RELATED-RELATED"/>
    <property type="match status" value="1"/>
</dbReference>
<reference evidence="4 5" key="2">
    <citation type="submission" date="2018-07" db="EMBL/GenBank/DDBJ databases">
        <title>Diversity of Mesorhizobium strains in Brazil.</title>
        <authorList>
            <person name="Helene L.C.F."/>
            <person name="Dall'Agnol R."/>
            <person name="Delamuta J.R.M."/>
            <person name="Hungria M."/>
        </authorList>
    </citation>
    <scope>NUCLEOTIDE SEQUENCE [LARGE SCALE GENOMIC DNA]</scope>
    <source>
        <strain evidence="4 5">AC99b</strain>
    </source>
</reference>
<dbReference type="SUPFAM" id="SSF55729">
    <property type="entry name" value="Acyl-CoA N-acyltransferases (Nat)"/>
    <property type="match status" value="1"/>
</dbReference>
<dbReference type="RefSeq" id="WP_112100504.1">
    <property type="nucleotide sequence ID" value="NZ_QMBP01000016.1"/>
</dbReference>
<dbReference type="AlphaFoldDB" id="A0A330HHQ9"/>
<organism evidence="4 5">
    <name type="scientific">Mesorhizobium hawassense</name>
    <dbReference type="NCBI Taxonomy" id="1209954"/>
    <lineage>
        <taxon>Bacteria</taxon>
        <taxon>Pseudomonadati</taxon>
        <taxon>Pseudomonadota</taxon>
        <taxon>Alphaproteobacteria</taxon>
        <taxon>Hyphomicrobiales</taxon>
        <taxon>Phyllobacteriaceae</taxon>
        <taxon>Mesorhizobium</taxon>
    </lineage>
</organism>
<dbReference type="EMBL" id="QMBP01000016">
    <property type="protein sequence ID" value="RAZ87052.1"/>
    <property type="molecule type" value="Genomic_DNA"/>
</dbReference>
<keyword evidence="5" id="KW-1185">Reference proteome</keyword>
<gene>
    <name evidence="4" type="ORF">DPM33_27340</name>
</gene>
<dbReference type="GO" id="GO:0016747">
    <property type="term" value="F:acyltransferase activity, transferring groups other than amino-acyl groups"/>
    <property type="evidence" value="ECO:0007669"/>
    <property type="project" value="InterPro"/>
</dbReference>
<accession>A0A330HHQ9</accession>
<dbReference type="InterPro" id="IPR000182">
    <property type="entry name" value="GNAT_dom"/>
</dbReference>
<dbReference type="Pfam" id="PF00583">
    <property type="entry name" value="Acetyltransf_1"/>
    <property type="match status" value="1"/>
</dbReference>
<dbReference type="CDD" id="cd04301">
    <property type="entry name" value="NAT_SF"/>
    <property type="match status" value="1"/>
</dbReference>
<evidence type="ECO:0000256" key="1">
    <source>
        <dbReference type="ARBA" id="ARBA00022679"/>
    </source>
</evidence>
<evidence type="ECO:0000256" key="2">
    <source>
        <dbReference type="ARBA" id="ARBA00023315"/>
    </source>
</evidence>
<reference evidence="5" key="1">
    <citation type="submission" date="2018-06" db="EMBL/GenBank/DDBJ databases">
        <authorList>
            <person name="Helene L.C."/>
            <person name="Dall'Agnol R."/>
            <person name="Delamuta J.R."/>
            <person name="Hungria M."/>
        </authorList>
    </citation>
    <scope>NUCLEOTIDE SEQUENCE [LARGE SCALE GENOMIC DNA]</scope>
    <source>
        <strain evidence="5">AC99b</strain>
    </source>
</reference>
<dbReference type="InterPro" id="IPR016181">
    <property type="entry name" value="Acyl_CoA_acyltransferase"/>
</dbReference>